<accession>A0A220VDF2</accession>
<evidence type="ECO:0000256" key="3">
    <source>
        <dbReference type="ARBA" id="ARBA00022801"/>
    </source>
</evidence>
<proteinExistence type="inferred from homology"/>
<dbReference type="CDD" id="cd01310">
    <property type="entry name" value="TatD_DNAse"/>
    <property type="match status" value="1"/>
</dbReference>
<dbReference type="PROSITE" id="PS01091">
    <property type="entry name" value="TATD_3"/>
    <property type="match status" value="1"/>
</dbReference>
<dbReference type="SUPFAM" id="SSF51556">
    <property type="entry name" value="Metallo-dependent hydrolases"/>
    <property type="match status" value="1"/>
</dbReference>
<feature type="binding site" evidence="4">
    <location>
        <position position="31"/>
    </location>
    <ligand>
        <name>a divalent metal cation</name>
        <dbReference type="ChEBI" id="CHEBI:60240"/>
        <label>1</label>
    </ligand>
</feature>
<dbReference type="Pfam" id="PF01026">
    <property type="entry name" value="TatD_DNase"/>
    <property type="match status" value="1"/>
</dbReference>
<dbReference type="EMBL" id="CP022355">
    <property type="protein sequence ID" value="ASK78385.1"/>
    <property type="molecule type" value="Genomic_DNA"/>
</dbReference>
<feature type="binding site" evidence="4">
    <location>
        <position position="119"/>
    </location>
    <ligand>
        <name>a divalent metal cation</name>
        <dbReference type="ChEBI" id="CHEBI:60240"/>
        <label>1</label>
    </ligand>
</feature>
<organism evidence="5 6">
    <name type="scientific">Paraphotobacterium marinum</name>
    <dbReference type="NCBI Taxonomy" id="1755811"/>
    <lineage>
        <taxon>Bacteria</taxon>
        <taxon>Pseudomonadati</taxon>
        <taxon>Pseudomonadota</taxon>
        <taxon>Gammaproteobacteria</taxon>
        <taxon>Vibrionales</taxon>
        <taxon>Vibrionaceae</taxon>
        <taxon>Paraphotobacterium</taxon>
    </lineage>
</organism>
<dbReference type="GO" id="GO:0016788">
    <property type="term" value="F:hydrolase activity, acting on ester bonds"/>
    <property type="evidence" value="ECO:0007669"/>
    <property type="project" value="InterPro"/>
</dbReference>
<dbReference type="KEGG" id="pmai:CF386_04880"/>
<keyword evidence="6" id="KW-1185">Reference proteome</keyword>
<evidence type="ECO:0000313" key="5">
    <source>
        <dbReference type="EMBL" id="ASK78385.1"/>
    </source>
</evidence>
<sequence length="250" mass="28697">MSVYYFKIYSRTLNCETFEKALFLLIDTHCHFDFKPFSLDYEKYYHNLKSEGVNKIIVPSVGPSNWDTVVYLSNRFPGILFQLGIHPCYVSSLSKQDLETFEYYVKKHISNPKFFGIGEIGLDFFKQTNKTKQIEFLNFQLHIAIKYSLNIVLHSRKAHNDLVQLLKQKKQKISGIIHAFTGSLHQAQEFIDLGLKIGVGGVITYERAKKTRETISSIPLSSIVLETDSPFMPIFGEQGKANTPENIKKS</sequence>
<evidence type="ECO:0000256" key="2">
    <source>
        <dbReference type="ARBA" id="ARBA00022723"/>
    </source>
</evidence>
<dbReference type="InterPro" id="IPR001130">
    <property type="entry name" value="TatD-like"/>
</dbReference>
<name>A0A220VDF2_9GAMM</name>
<evidence type="ECO:0000313" key="6">
    <source>
        <dbReference type="Proteomes" id="UP000242175"/>
    </source>
</evidence>
<dbReference type="Gene3D" id="3.20.20.140">
    <property type="entry name" value="Metal-dependent hydrolases"/>
    <property type="match status" value="1"/>
</dbReference>
<feature type="binding site" evidence="4">
    <location>
        <position position="228"/>
    </location>
    <ligand>
        <name>a divalent metal cation</name>
        <dbReference type="ChEBI" id="CHEBI:60240"/>
        <label>1</label>
    </ligand>
</feature>
<feature type="binding site" evidence="4">
    <location>
        <position position="154"/>
    </location>
    <ligand>
        <name>a divalent metal cation</name>
        <dbReference type="ChEBI" id="CHEBI:60240"/>
        <label>2</label>
    </ligand>
</feature>
<gene>
    <name evidence="5" type="ORF">CF386_04880</name>
</gene>
<dbReference type="PANTHER" id="PTHR46124">
    <property type="entry name" value="D-AMINOACYL-TRNA DEACYLASE"/>
    <property type="match status" value="1"/>
</dbReference>
<dbReference type="AlphaFoldDB" id="A0A220VDF2"/>
<evidence type="ECO:0000256" key="4">
    <source>
        <dbReference type="PIRSR" id="PIRSR005902-1"/>
    </source>
</evidence>
<dbReference type="PIRSF" id="PIRSF005902">
    <property type="entry name" value="DNase_TatD"/>
    <property type="match status" value="1"/>
</dbReference>
<dbReference type="PROSITE" id="PS01137">
    <property type="entry name" value="TATD_1"/>
    <property type="match status" value="1"/>
</dbReference>
<evidence type="ECO:0000256" key="1">
    <source>
        <dbReference type="ARBA" id="ARBA00009275"/>
    </source>
</evidence>
<dbReference type="GO" id="GO:0046872">
    <property type="term" value="F:metal ion binding"/>
    <property type="evidence" value="ECO:0007669"/>
    <property type="project" value="UniProtKB-KW"/>
</dbReference>
<dbReference type="InterPro" id="IPR032466">
    <property type="entry name" value="Metal_Hydrolase"/>
</dbReference>
<keyword evidence="2 4" id="KW-0479">Metal-binding</keyword>
<reference evidence="5 6" key="1">
    <citation type="journal article" date="2016" name="Int. J. Syst. Evol. Microbiol.">
        <title>Paraphotobacterium marinum gen. nov., sp. nov., a member of the family Vibrionaceae, isolated from surface seawater.</title>
        <authorList>
            <person name="Huang Z."/>
            <person name="Dong C."/>
            <person name="Shao Z."/>
        </authorList>
    </citation>
    <scope>NUCLEOTIDE SEQUENCE [LARGE SCALE GENOMIC DNA]</scope>
    <source>
        <strain evidence="5 6">NSCS20N07D</strain>
    </source>
</reference>
<comment type="similarity">
    <text evidence="1">Belongs to the metallo-dependent hydrolases superfamily. TatD-type hydrolase family.</text>
</comment>
<dbReference type="Proteomes" id="UP000242175">
    <property type="component" value="Chromosome large"/>
</dbReference>
<dbReference type="FunFam" id="3.20.20.140:FF:000005">
    <property type="entry name" value="TatD family hydrolase"/>
    <property type="match status" value="1"/>
</dbReference>
<feature type="binding site" evidence="4">
    <location>
        <position position="178"/>
    </location>
    <ligand>
        <name>a divalent metal cation</name>
        <dbReference type="ChEBI" id="CHEBI:60240"/>
        <label>2</label>
    </ligand>
</feature>
<feature type="binding site" evidence="4">
    <location>
        <position position="29"/>
    </location>
    <ligand>
        <name>a divalent metal cation</name>
        <dbReference type="ChEBI" id="CHEBI:60240"/>
        <label>1</label>
    </ligand>
</feature>
<keyword evidence="3" id="KW-0378">Hydrolase</keyword>
<dbReference type="GO" id="GO:0005829">
    <property type="term" value="C:cytosol"/>
    <property type="evidence" value="ECO:0007669"/>
    <property type="project" value="TreeGrafter"/>
</dbReference>
<dbReference type="InterPro" id="IPR018228">
    <property type="entry name" value="DNase_TatD-rel_CS"/>
</dbReference>
<protein>
    <submittedName>
        <fullName evidence="5">Deoxyribonuclease</fullName>
    </submittedName>
</protein>
<dbReference type="PANTHER" id="PTHR46124:SF3">
    <property type="entry name" value="HYDROLASE"/>
    <property type="match status" value="1"/>
</dbReference>